<evidence type="ECO:0000313" key="3">
    <source>
        <dbReference type="Proteomes" id="UP000580654"/>
    </source>
</evidence>
<dbReference type="AlphaFoldDB" id="A0A840Y785"/>
<comment type="caution">
    <text evidence="2">The sequence shown here is derived from an EMBL/GenBank/DDBJ whole genome shotgun (WGS) entry which is preliminary data.</text>
</comment>
<dbReference type="RefSeq" id="WP_184513343.1">
    <property type="nucleotide sequence ID" value="NZ_JACIJD010000001.1"/>
</dbReference>
<dbReference type="PROSITE" id="PS51318">
    <property type="entry name" value="TAT"/>
    <property type="match status" value="1"/>
</dbReference>
<feature type="chain" id="PRO_5032503119" evidence="1">
    <location>
        <begin position="27"/>
        <end position="93"/>
    </location>
</feature>
<reference evidence="2 3" key="1">
    <citation type="submission" date="2020-08" db="EMBL/GenBank/DDBJ databases">
        <title>Genomic Encyclopedia of Type Strains, Phase IV (KMG-IV): sequencing the most valuable type-strain genomes for metagenomic binning, comparative biology and taxonomic classification.</title>
        <authorList>
            <person name="Goeker M."/>
        </authorList>
    </citation>
    <scope>NUCLEOTIDE SEQUENCE [LARGE SCALE GENOMIC DNA]</scope>
    <source>
        <strain evidence="2 3">DSM 25622</strain>
    </source>
</reference>
<dbReference type="EMBL" id="JACIJD010000001">
    <property type="protein sequence ID" value="MBB5692227.1"/>
    <property type="molecule type" value="Genomic_DNA"/>
</dbReference>
<name>A0A840Y785_9PROT</name>
<evidence type="ECO:0000313" key="2">
    <source>
        <dbReference type="EMBL" id="MBB5692227.1"/>
    </source>
</evidence>
<keyword evidence="3" id="KW-1185">Reference proteome</keyword>
<keyword evidence="1" id="KW-0732">Signal</keyword>
<proteinExistence type="predicted"/>
<evidence type="ECO:0000256" key="1">
    <source>
        <dbReference type="SAM" id="SignalP"/>
    </source>
</evidence>
<sequence>MARLSRLALLLGLMAGVGGLSSAAEAAPASAAPAMALPLAGAEPDLLQEVRWATRCRPVVVHRRDRYGRPVRVERERCRRVWVGPGRGPRGPY</sequence>
<protein>
    <submittedName>
        <fullName evidence="2">Uncharacterized protein</fullName>
    </submittedName>
</protein>
<dbReference type="Proteomes" id="UP000580654">
    <property type="component" value="Unassembled WGS sequence"/>
</dbReference>
<organism evidence="2 3">
    <name type="scientific">Muricoccus pecuniae</name>
    <dbReference type="NCBI Taxonomy" id="693023"/>
    <lineage>
        <taxon>Bacteria</taxon>
        <taxon>Pseudomonadati</taxon>
        <taxon>Pseudomonadota</taxon>
        <taxon>Alphaproteobacteria</taxon>
        <taxon>Acetobacterales</taxon>
        <taxon>Roseomonadaceae</taxon>
        <taxon>Muricoccus</taxon>
    </lineage>
</organism>
<feature type="signal peptide" evidence="1">
    <location>
        <begin position="1"/>
        <end position="26"/>
    </location>
</feature>
<accession>A0A840Y785</accession>
<gene>
    <name evidence="2" type="ORF">FHS87_000238</name>
</gene>
<dbReference type="InterPro" id="IPR006311">
    <property type="entry name" value="TAT_signal"/>
</dbReference>